<accession>A0A1J9PDA8</accession>
<comment type="caution">
    <text evidence="1">The sequence shown here is derived from an EMBL/GenBank/DDBJ whole genome shotgun (WGS) entry which is preliminary data.</text>
</comment>
<dbReference type="Proteomes" id="UP000182235">
    <property type="component" value="Unassembled WGS sequence"/>
</dbReference>
<keyword evidence="2" id="KW-1185">Reference proteome</keyword>
<reference evidence="1 2" key="1">
    <citation type="submission" date="2015-07" db="EMBL/GenBank/DDBJ databases">
        <title>Emmonsia species relationships and genome sequence.</title>
        <authorList>
            <consortium name="The Broad Institute Genomics Platform"/>
            <person name="Cuomo C.A."/>
            <person name="Munoz J.F."/>
            <person name="Imamovic A."/>
            <person name="Priest M.E."/>
            <person name="Young S."/>
            <person name="Clay O.K."/>
            <person name="McEwen J.G."/>
        </authorList>
    </citation>
    <scope>NUCLEOTIDE SEQUENCE [LARGE SCALE GENOMIC DNA]</scope>
    <source>
        <strain evidence="1 2">UAMH 9510</strain>
    </source>
</reference>
<protein>
    <submittedName>
        <fullName evidence="1">Uncharacterized protein</fullName>
    </submittedName>
</protein>
<name>A0A1J9PDA8_9EURO</name>
<dbReference type="VEuPathDB" id="FungiDB:AJ78_05086"/>
<dbReference type="AlphaFoldDB" id="A0A1J9PDA8"/>
<evidence type="ECO:0000313" key="1">
    <source>
        <dbReference type="EMBL" id="OJD14568.1"/>
    </source>
</evidence>
<gene>
    <name evidence="1" type="ORF">AJ78_05086</name>
</gene>
<organism evidence="1 2">
    <name type="scientific">Emergomyces pasteurianus Ep9510</name>
    <dbReference type="NCBI Taxonomy" id="1447872"/>
    <lineage>
        <taxon>Eukaryota</taxon>
        <taxon>Fungi</taxon>
        <taxon>Dikarya</taxon>
        <taxon>Ascomycota</taxon>
        <taxon>Pezizomycotina</taxon>
        <taxon>Eurotiomycetes</taxon>
        <taxon>Eurotiomycetidae</taxon>
        <taxon>Onygenales</taxon>
        <taxon>Ajellomycetaceae</taxon>
        <taxon>Emergomyces</taxon>
    </lineage>
</organism>
<dbReference type="STRING" id="1447872.A0A1J9PDA8"/>
<dbReference type="EMBL" id="LGRN01000211">
    <property type="protein sequence ID" value="OJD14568.1"/>
    <property type="molecule type" value="Genomic_DNA"/>
</dbReference>
<evidence type="ECO:0000313" key="2">
    <source>
        <dbReference type="Proteomes" id="UP000182235"/>
    </source>
</evidence>
<dbReference type="OrthoDB" id="4171594at2759"/>
<sequence>MTQQLLAVRRFCFECASPKILSLLFESRASKCAGINFCTALPQASAFSCNPPQGILWEHRFVAEGIMYGPTFDDSTETTKCDVKRPAGDDINIGDSHSNAFLAFKHELEMRRLFEKDPTIRKLIDSSPIQIPVDH</sequence>
<proteinExistence type="predicted"/>